<feature type="compositionally biased region" description="Acidic residues" evidence="1">
    <location>
        <begin position="176"/>
        <end position="185"/>
    </location>
</feature>
<comment type="caution">
    <text evidence="2">The sequence shown here is derived from an EMBL/GenBank/DDBJ whole genome shotgun (WGS) entry which is preliminary data.</text>
</comment>
<gene>
    <name evidence="2" type="ORF">AMORRO_LOCUS9941</name>
</gene>
<dbReference type="Gene3D" id="4.10.1000.40">
    <property type="match status" value="2"/>
</dbReference>
<dbReference type="Proteomes" id="UP000789342">
    <property type="component" value="Unassembled WGS sequence"/>
</dbReference>
<sequence>MPCKYGIECGQTKCRYSHPSPANLITPCKFYPNCKNPVCPYLHMDYSSESVAKVPTPCRNGNLCTRTNCLFMHPWDMEMDANIPCKYGYECRRPDCAYSHPMGKKDHNQSVSDRTFVSVPDELTEKVYVAQDNKVESLQNEKSDINNGTLLEQKTKEGESNTSNSDDSKDQKEVEPIDEDFNLEEDLEDLEDINFILDDVDHGEVVTDV</sequence>
<reference evidence="2" key="1">
    <citation type="submission" date="2021-06" db="EMBL/GenBank/DDBJ databases">
        <authorList>
            <person name="Kallberg Y."/>
            <person name="Tangrot J."/>
            <person name="Rosling A."/>
        </authorList>
    </citation>
    <scope>NUCLEOTIDE SEQUENCE</scope>
    <source>
        <strain evidence="2">CL551</strain>
    </source>
</reference>
<name>A0A9N9DX47_9GLOM</name>
<feature type="compositionally biased region" description="Basic and acidic residues" evidence="1">
    <location>
        <begin position="166"/>
        <end position="175"/>
    </location>
</feature>
<evidence type="ECO:0000313" key="2">
    <source>
        <dbReference type="EMBL" id="CAG8650479.1"/>
    </source>
</evidence>
<dbReference type="Pfam" id="PF14608">
    <property type="entry name" value="zf-CCCH_2"/>
    <property type="match status" value="4"/>
</dbReference>
<evidence type="ECO:0000313" key="3">
    <source>
        <dbReference type="Proteomes" id="UP000789342"/>
    </source>
</evidence>
<proteinExistence type="predicted"/>
<feature type="region of interest" description="Disordered" evidence="1">
    <location>
        <begin position="138"/>
        <end position="185"/>
    </location>
</feature>
<dbReference type="OrthoDB" id="438553at2759"/>
<dbReference type="AlphaFoldDB" id="A0A9N9DX47"/>
<accession>A0A9N9DX47</accession>
<evidence type="ECO:0000256" key="1">
    <source>
        <dbReference type="SAM" id="MobiDB-lite"/>
    </source>
</evidence>
<protein>
    <submittedName>
        <fullName evidence="2">456_t:CDS:1</fullName>
    </submittedName>
</protein>
<feature type="non-terminal residue" evidence="2">
    <location>
        <position position="209"/>
    </location>
</feature>
<dbReference type="EMBL" id="CAJVPV010010360">
    <property type="protein sequence ID" value="CAG8650479.1"/>
    <property type="molecule type" value="Genomic_DNA"/>
</dbReference>
<keyword evidence="3" id="KW-1185">Reference proteome</keyword>
<organism evidence="2 3">
    <name type="scientific">Acaulospora morrowiae</name>
    <dbReference type="NCBI Taxonomy" id="94023"/>
    <lineage>
        <taxon>Eukaryota</taxon>
        <taxon>Fungi</taxon>
        <taxon>Fungi incertae sedis</taxon>
        <taxon>Mucoromycota</taxon>
        <taxon>Glomeromycotina</taxon>
        <taxon>Glomeromycetes</taxon>
        <taxon>Diversisporales</taxon>
        <taxon>Acaulosporaceae</taxon>
        <taxon>Acaulospora</taxon>
    </lineage>
</organism>